<dbReference type="InterPro" id="IPR023591">
    <property type="entry name" value="Ribosomal_uS2_flav_dom_sf"/>
</dbReference>
<keyword evidence="1" id="KW-0689">Ribosomal protein</keyword>
<dbReference type="EMBL" id="AF288090">
    <property type="protein sequence ID" value="AAG17747.1"/>
    <property type="molecule type" value="Genomic_DNA"/>
</dbReference>
<keyword evidence="1" id="KW-0496">Mitochondrion</keyword>
<name>Q9G8V0_RHDSA</name>
<proteinExistence type="predicted"/>
<geneLocation type="mitochondrion" evidence="1"/>
<sequence>MKSKILLNNLFDKKQKKDQFIEHHFVKLSALSFNFKNSSFILGKKNKVFFYKADKLVLFLNEILSFYLNFFKSYPKSLLVVDKRLMFLVSKEASLRSFQGVFFGKYSGGMFNNNIEKYKEYKTLFSKVDMFLFLSIKDPIFSLKELSLLKKPLIVFIEETIKLENYLFYKILFNNNSYFFNYFVLKLLSDCLIKIHMYNYVESKIVH</sequence>
<dbReference type="AlphaFoldDB" id="Q9G8V0"/>
<dbReference type="SUPFAM" id="SSF52313">
    <property type="entry name" value="Ribosomal protein S2"/>
    <property type="match status" value="1"/>
</dbReference>
<dbReference type="GeneID" id="801160"/>
<gene>
    <name evidence="1" type="primary">rps2</name>
</gene>
<dbReference type="GO" id="GO:0005840">
    <property type="term" value="C:ribosome"/>
    <property type="evidence" value="ECO:0007669"/>
    <property type="project" value="UniProtKB-KW"/>
</dbReference>
<dbReference type="Gene3D" id="3.40.50.10490">
    <property type="entry name" value="Glucose-6-phosphate isomerase like protein, domain 1"/>
    <property type="match status" value="1"/>
</dbReference>
<evidence type="ECO:0000313" key="1">
    <source>
        <dbReference type="EMBL" id="AAG17747.1"/>
    </source>
</evidence>
<reference evidence="1" key="1">
    <citation type="submission" date="2000-07" db="EMBL/GenBank/DDBJ databases">
        <title>Algae with secondary chloroplasts have mitochondria that originate from the host.</title>
        <authorList>
            <person name="Burger G."/>
            <person name="Lang B.F."/>
            <person name="Maier U.G."/>
            <person name="McFadden G.I."/>
            <person name="Gray W.M.M.W."/>
        </authorList>
    </citation>
    <scope>NUCLEOTIDE SEQUENCE</scope>
</reference>
<dbReference type="RefSeq" id="NP_066476.1">
    <property type="nucleotide sequence ID" value="NC_002572.1"/>
</dbReference>
<protein>
    <submittedName>
        <fullName evidence="1">Ribosomal protein S2</fullName>
    </submittedName>
</protein>
<keyword evidence="1" id="KW-0687">Ribonucleoprotein</keyword>
<accession>Q9G8V0</accession>
<organism evidence="1">
    <name type="scientific">Rhodomonas salina</name>
    <name type="common">Pyrenomonas salina</name>
    <dbReference type="NCBI Taxonomy" id="3034"/>
    <lineage>
        <taxon>Eukaryota</taxon>
        <taxon>Cryptophyceae</taxon>
        <taxon>Pyrenomonadales</taxon>
        <taxon>Pyrenomonadaceae</taxon>
        <taxon>Rhodomonas</taxon>
    </lineage>
</organism>